<evidence type="ECO:0000256" key="1">
    <source>
        <dbReference type="ARBA" id="ARBA00022676"/>
    </source>
</evidence>
<evidence type="ECO:0000313" key="5">
    <source>
        <dbReference type="Proteomes" id="UP000294963"/>
    </source>
</evidence>
<dbReference type="OrthoDB" id="9792269at2"/>
<feature type="domain" description="Glycosyl transferase family 1" evidence="3">
    <location>
        <begin position="309"/>
        <end position="455"/>
    </location>
</feature>
<dbReference type="GO" id="GO:1901135">
    <property type="term" value="P:carbohydrate derivative metabolic process"/>
    <property type="evidence" value="ECO:0007669"/>
    <property type="project" value="UniProtKB-ARBA"/>
</dbReference>
<dbReference type="SUPFAM" id="SSF53756">
    <property type="entry name" value="UDP-Glycosyltransferase/glycogen phosphorylase"/>
    <property type="match status" value="1"/>
</dbReference>
<dbReference type="Pfam" id="PF00534">
    <property type="entry name" value="Glycos_transf_1"/>
    <property type="match status" value="1"/>
</dbReference>
<protein>
    <submittedName>
        <fullName evidence="4">Glycosyltransferase involved in cell wall biosynthesis</fullName>
    </submittedName>
</protein>
<dbReference type="GO" id="GO:0016757">
    <property type="term" value="F:glycosyltransferase activity"/>
    <property type="evidence" value="ECO:0007669"/>
    <property type="project" value="UniProtKB-KW"/>
</dbReference>
<dbReference type="Proteomes" id="UP000294963">
    <property type="component" value="Unassembled WGS sequence"/>
</dbReference>
<accession>A0A4V2QZ62</accession>
<evidence type="ECO:0000259" key="3">
    <source>
        <dbReference type="Pfam" id="PF00534"/>
    </source>
</evidence>
<gene>
    <name evidence="4" type="ORF">EC844_1415</name>
</gene>
<organism evidence="4 5">
    <name type="scientific">Acinetobacter calcoaceticus</name>
    <dbReference type="NCBI Taxonomy" id="471"/>
    <lineage>
        <taxon>Bacteria</taxon>
        <taxon>Pseudomonadati</taxon>
        <taxon>Pseudomonadota</taxon>
        <taxon>Gammaproteobacteria</taxon>
        <taxon>Moraxellales</taxon>
        <taxon>Moraxellaceae</taxon>
        <taxon>Acinetobacter</taxon>
        <taxon>Acinetobacter calcoaceticus/baumannii complex</taxon>
    </lineage>
</organism>
<dbReference type="AlphaFoldDB" id="A0A4V2QZ62"/>
<evidence type="ECO:0000313" key="4">
    <source>
        <dbReference type="EMBL" id="TCM59598.1"/>
    </source>
</evidence>
<dbReference type="EMBL" id="SLVJ01000041">
    <property type="protein sequence ID" value="TCM59598.1"/>
    <property type="molecule type" value="Genomic_DNA"/>
</dbReference>
<dbReference type="Gene3D" id="3.40.50.2000">
    <property type="entry name" value="Glycogen Phosphorylase B"/>
    <property type="match status" value="2"/>
</dbReference>
<dbReference type="PANTHER" id="PTHR12526">
    <property type="entry name" value="GLYCOSYLTRANSFERASE"/>
    <property type="match status" value="1"/>
</dbReference>
<evidence type="ECO:0000256" key="2">
    <source>
        <dbReference type="ARBA" id="ARBA00022679"/>
    </source>
</evidence>
<sequence length="494" mass="58168">MKNKQCIYFLNAGIGKRLTGIEHASLKRFKLLLQVNLNVKIITLNYSLDYEQIHMLHEIPKNCFINFYTFYQKYQLDLNRTIDDFIRMFSGFEFIRKSVNIYLGYKESKFCLKIICFKNTNKVYKIIYYDVNSIISREEIFDVKGYLSKEKTIIHQDHYVEKFYNLDNKVYLEIIHCAGQSLYVLNGHKVKFFSNLESLHSYWLSEVLENNDFIFIDKNRLFNEILSGPKFDNMIKIPIIHSTHTINPNIKNSRLNNNYKFLIENQSFFDGCIVATEEQYDDLKNDFDMKIPIYVIPPSYIMNHRINNLKFQVDEYRILSIGRISEEKRQEHMILAMKEVVKKIPHARLDLYGMGSKEKIEKLQKQIDFDGLSESVFLNEYSHNIKDNLFNAHLSLVTSSVEGFCIAILDSLEQGTPVVSYDIKYGPSVIIEDGVNGILVEDGNIQKLAQSIIVFYEYYMNSYTLNTQLVLNRYSRDFVKDKWLKLLSDMGFNN</sequence>
<dbReference type="PANTHER" id="PTHR12526:SF629">
    <property type="entry name" value="TEICHURONIC ACID BIOSYNTHESIS GLYCOSYLTRANSFERASE TUAH-RELATED"/>
    <property type="match status" value="1"/>
</dbReference>
<keyword evidence="1" id="KW-0328">Glycosyltransferase</keyword>
<keyword evidence="5" id="KW-1185">Reference proteome</keyword>
<proteinExistence type="predicted"/>
<name>A0A4V2QZ62_ACICA</name>
<dbReference type="InterPro" id="IPR001296">
    <property type="entry name" value="Glyco_trans_1"/>
</dbReference>
<comment type="caution">
    <text evidence="4">The sequence shown here is derived from an EMBL/GenBank/DDBJ whole genome shotgun (WGS) entry which is preliminary data.</text>
</comment>
<reference evidence="4 5" key="1">
    <citation type="submission" date="2019-03" db="EMBL/GenBank/DDBJ databases">
        <title>Genomic analyses of the natural microbiome of Caenorhabditis elegans.</title>
        <authorList>
            <person name="Samuel B."/>
        </authorList>
    </citation>
    <scope>NUCLEOTIDE SEQUENCE [LARGE SCALE GENOMIC DNA]</scope>
    <source>
        <strain evidence="4 5">JUb89</strain>
    </source>
</reference>
<keyword evidence="2 4" id="KW-0808">Transferase</keyword>